<reference evidence="2 3" key="1">
    <citation type="journal article" date="2012" name="J. Bacteriol.">
        <title>Genome sequence of benzo(a)pyrene-degrading bacterium Novosphingobium pentaromativorans US6-1.</title>
        <authorList>
            <person name="Luo Y.R."/>
            <person name="Kang S.G."/>
            <person name="Kim S.J."/>
            <person name="Kim M.R."/>
            <person name="Li N."/>
            <person name="Lee J.H."/>
            <person name="Kwon K.K."/>
        </authorList>
    </citation>
    <scope>NUCLEOTIDE SEQUENCE [LARGE SCALE GENOMIC DNA]</scope>
    <source>
        <strain evidence="2 3">US6-1</strain>
    </source>
</reference>
<name>G6EJM3_9SPHN</name>
<dbReference type="RefSeq" id="WP_007015451.1">
    <property type="nucleotide sequence ID" value="NZ_AGFM01000077.1"/>
</dbReference>
<keyword evidence="3" id="KW-1185">Reference proteome</keyword>
<dbReference type="PATRIC" id="fig|1088721.3.peg.4465"/>
<sequence length="89" mass="10140">MQQLTAIELANWMALYLAASICCVIALVLSCATVVVELYRERCWATVTSVRAAVLFVPRTWWRWQKHYLMSMPVTLGVVILFAGSMNWS</sequence>
<comment type="caution">
    <text evidence="2">The sequence shown here is derived from an EMBL/GenBank/DDBJ whole genome shotgun (WGS) entry which is preliminary data.</text>
</comment>
<protein>
    <submittedName>
        <fullName evidence="2">Uncharacterized protein</fullName>
    </submittedName>
</protein>
<dbReference type="KEGG" id="npn:JI59_22880"/>
<feature type="transmembrane region" description="Helical" evidence="1">
    <location>
        <begin position="68"/>
        <end position="88"/>
    </location>
</feature>
<gene>
    <name evidence="2" type="ORF">NSU_4544</name>
</gene>
<evidence type="ECO:0000313" key="2">
    <source>
        <dbReference type="EMBL" id="EHJ58492.1"/>
    </source>
</evidence>
<proteinExistence type="predicted"/>
<keyword evidence="1" id="KW-0812">Transmembrane</keyword>
<dbReference type="EMBL" id="AGFM01000077">
    <property type="protein sequence ID" value="EHJ58492.1"/>
    <property type="molecule type" value="Genomic_DNA"/>
</dbReference>
<accession>G6EJM3</accession>
<organism evidence="2 3">
    <name type="scientific">Novosphingobium pentaromativorans US6-1</name>
    <dbReference type="NCBI Taxonomy" id="1088721"/>
    <lineage>
        <taxon>Bacteria</taxon>
        <taxon>Pseudomonadati</taxon>
        <taxon>Pseudomonadota</taxon>
        <taxon>Alphaproteobacteria</taxon>
        <taxon>Sphingomonadales</taxon>
        <taxon>Sphingomonadaceae</taxon>
        <taxon>Novosphingobium</taxon>
    </lineage>
</organism>
<evidence type="ECO:0000313" key="3">
    <source>
        <dbReference type="Proteomes" id="UP000004030"/>
    </source>
</evidence>
<keyword evidence="1" id="KW-0472">Membrane</keyword>
<feature type="transmembrane region" description="Helical" evidence="1">
    <location>
        <begin position="12"/>
        <end position="36"/>
    </location>
</feature>
<evidence type="ECO:0000256" key="1">
    <source>
        <dbReference type="SAM" id="Phobius"/>
    </source>
</evidence>
<keyword evidence="1" id="KW-1133">Transmembrane helix</keyword>
<dbReference type="AlphaFoldDB" id="G6EJM3"/>
<dbReference type="Proteomes" id="UP000004030">
    <property type="component" value="Unassembled WGS sequence"/>
</dbReference>
<dbReference type="OrthoDB" id="7572638at2"/>